<dbReference type="AlphaFoldDB" id="A0A830E3L5"/>
<evidence type="ECO:0000313" key="1">
    <source>
        <dbReference type="EMBL" id="GGI67583.1"/>
    </source>
</evidence>
<evidence type="ECO:0000313" key="2">
    <source>
        <dbReference type="Proteomes" id="UP000657075"/>
    </source>
</evidence>
<accession>A0A830E3L5</accession>
<reference evidence="1" key="2">
    <citation type="submission" date="2020-09" db="EMBL/GenBank/DDBJ databases">
        <authorList>
            <person name="Sun Q."/>
            <person name="Ohkuma M."/>
        </authorList>
    </citation>
    <scope>NUCLEOTIDE SEQUENCE</scope>
    <source>
        <strain evidence="1">JCM 11219</strain>
    </source>
</reference>
<protein>
    <submittedName>
        <fullName evidence="1">Uncharacterized protein</fullName>
    </submittedName>
</protein>
<dbReference type="EMBL" id="BMNM01000001">
    <property type="protein sequence ID" value="GGI67583.1"/>
    <property type="molecule type" value="Genomic_DNA"/>
</dbReference>
<proteinExistence type="predicted"/>
<organism evidence="1 2">
    <name type="scientific">Vulcanisaeta souniana JCM 11219</name>
    <dbReference type="NCBI Taxonomy" id="1293586"/>
    <lineage>
        <taxon>Archaea</taxon>
        <taxon>Thermoproteota</taxon>
        <taxon>Thermoprotei</taxon>
        <taxon>Thermoproteales</taxon>
        <taxon>Thermoproteaceae</taxon>
        <taxon>Vulcanisaeta</taxon>
    </lineage>
</organism>
<dbReference type="Proteomes" id="UP000657075">
    <property type="component" value="Unassembled WGS sequence"/>
</dbReference>
<dbReference type="RefSeq" id="WP_243679449.1">
    <property type="nucleotide sequence ID" value="NZ_BBBK01000001.1"/>
</dbReference>
<comment type="caution">
    <text evidence="1">The sequence shown here is derived from an EMBL/GenBank/DDBJ whole genome shotgun (WGS) entry which is preliminary data.</text>
</comment>
<gene>
    <name evidence="1" type="ORF">GCM10007112_00680</name>
</gene>
<name>A0A830E3L5_9CREN</name>
<sequence length="183" mass="21085">MLVESKPMEVKPLQKPDRVMDIERLEKIIKGIENELIQILKQTSADTTDLLLSKVNELKNYIDQLNRQCLEQNPPFTQMGYVPSSLSEFRELFRASFVGLMRGKEMLEYTGEAGAGDEELIKSVISYNADFMVLYNNGKYMYIIKHGEYSLALTVEEYLDSVSSGLVRLLFRRFIEEVLKPQS</sequence>
<reference evidence="1" key="1">
    <citation type="journal article" date="2014" name="Int. J. Syst. Evol. Microbiol.">
        <title>Complete genome sequence of Corynebacterium casei LMG S-19264T (=DSM 44701T), isolated from a smear-ripened cheese.</title>
        <authorList>
            <consortium name="US DOE Joint Genome Institute (JGI-PGF)"/>
            <person name="Walter F."/>
            <person name="Albersmeier A."/>
            <person name="Kalinowski J."/>
            <person name="Ruckert C."/>
        </authorList>
    </citation>
    <scope>NUCLEOTIDE SEQUENCE</scope>
    <source>
        <strain evidence="1">JCM 11219</strain>
    </source>
</reference>